<dbReference type="UniPathway" id="UPA00219"/>
<keyword evidence="10 11" id="KW-0961">Cell wall biogenesis/degradation</keyword>
<dbReference type="HOGENOM" id="CLU_006797_5_3_7"/>
<dbReference type="GO" id="GO:0071555">
    <property type="term" value="P:cell wall organization"/>
    <property type="evidence" value="ECO:0007669"/>
    <property type="project" value="UniProtKB-UniRule"/>
</dbReference>
<evidence type="ECO:0000256" key="3">
    <source>
        <dbReference type="ARBA" id="ARBA00022692"/>
    </source>
</evidence>
<dbReference type="GO" id="GO:0009252">
    <property type="term" value="P:peptidoglycan biosynthetic process"/>
    <property type="evidence" value="ECO:0007669"/>
    <property type="project" value="UniProtKB-UniRule"/>
</dbReference>
<name>M4V9J5_9BACT</name>
<dbReference type="AlphaFoldDB" id="M4V9J5"/>
<keyword evidence="6 10" id="KW-1133">Transmembrane helix</keyword>
<comment type="similarity">
    <text evidence="9 10 11">Belongs to the MurJ/MviN family.</text>
</comment>
<keyword evidence="10 11" id="KW-0813">Transport</keyword>
<proteinExistence type="inferred from homology"/>
<evidence type="ECO:0000256" key="4">
    <source>
        <dbReference type="ARBA" id="ARBA00022960"/>
    </source>
</evidence>
<evidence type="ECO:0000256" key="6">
    <source>
        <dbReference type="ARBA" id="ARBA00022989"/>
    </source>
</evidence>
<dbReference type="STRING" id="1184267.A11Q_899"/>
<dbReference type="PIRSF" id="PIRSF002869">
    <property type="entry name" value="MviN"/>
    <property type="match status" value="1"/>
</dbReference>
<feature type="transmembrane region" description="Helical" evidence="10">
    <location>
        <begin position="118"/>
        <end position="136"/>
    </location>
</feature>
<dbReference type="PRINTS" id="PR01806">
    <property type="entry name" value="VIRFACTRMVIN"/>
</dbReference>
<comment type="pathway">
    <text evidence="10">Cell wall biogenesis; peptidoglycan biosynthesis.</text>
</comment>
<keyword evidence="4 10" id="KW-0133">Cell shape</keyword>
<feature type="transmembrane region" description="Helical" evidence="10">
    <location>
        <begin position="259"/>
        <end position="280"/>
    </location>
</feature>
<feature type="transmembrane region" description="Helical" evidence="10">
    <location>
        <begin position="395"/>
        <end position="418"/>
    </location>
</feature>
<dbReference type="Pfam" id="PF03023">
    <property type="entry name" value="MurJ"/>
    <property type="match status" value="1"/>
</dbReference>
<feature type="transmembrane region" description="Helical" evidence="10">
    <location>
        <begin position="142"/>
        <end position="162"/>
    </location>
</feature>
<evidence type="ECO:0000313" key="12">
    <source>
        <dbReference type="EMBL" id="AGH95115.1"/>
    </source>
</evidence>
<feature type="transmembrane region" description="Helical" evidence="10">
    <location>
        <begin position="71"/>
        <end position="89"/>
    </location>
</feature>
<keyword evidence="13" id="KW-1185">Reference proteome</keyword>
<dbReference type="InterPro" id="IPR051050">
    <property type="entry name" value="Lipid_II_flippase_MurJ/MviN"/>
</dbReference>
<evidence type="ECO:0000313" key="13">
    <source>
        <dbReference type="Proteomes" id="UP000012040"/>
    </source>
</evidence>
<accession>M4V9J5</accession>
<protein>
    <recommendedName>
        <fullName evidence="10">Probable lipid II flippase MurJ</fullName>
    </recommendedName>
</protein>
<gene>
    <name evidence="10" type="primary">murJ</name>
    <name evidence="12" type="ORF">A11Q_899</name>
</gene>
<feature type="transmembrane region" description="Helical" evidence="10">
    <location>
        <begin position="174"/>
        <end position="194"/>
    </location>
</feature>
<dbReference type="InterPro" id="IPR004268">
    <property type="entry name" value="MurJ"/>
</dbReference>
<sequence length="502" mass="56011">MTSRVLGQLRESLLAYYFDKRVTDAWAAAFRLPNMFRRLLGEGSLSVSFIPVFVEAQQDNHLRAQNLVNSVYSLLLLILGCLSAFGILYPQPLLNMVLDASYLADTEKYLMTLRMTKIMFGFVFFISSYAFMMGILNALGQFALPAMAPTFWNLCMIISTVLPQRYFEHTGDQLAWGVLIGGAVQAAILIPALVKSGFLPRLTMNFRNPDFLRVLRNMAPGLLGMGLLQFTTIINLRFSSSLQEGTISYINYVDRLIELPLSLISVSLGTALLPALSGFVARNEKKKLSQTARHYLEFNFLLTAAAAIGLYVLAHPVVKLLFGRGRFLDSDVFMTAEILRTYCWIMVFSSGVRVLTPAYYAVKNTWFPALVSCACLGVHILVAPQLMAVYQVHGLMLSTIISASLNLSLLLLFFKLLVGDFEYLHFFKNVVGYSLLALTAGVGASIFFVIQPRLPEGFWFLLPNLVLSIVCGIALFVVAGYVFRVTAVSEVLNKVLRRLKRR</sequence>
<dbReference type="GO" id="GO:0015648">
    <property type="term" value="F:lipid-linked peptidoglycan transporter activity"/>
    <property type="evidence" value="ECO:0007669"/>
    <property type="project" value="UniProtKB-UniRule"/>
</dbReference>
<feature type="transmembrane region" description="Helical" evidence="10">
    <location>
        <begin position="300"/>
        <end position="322"/>
    </location>
</feature>
<evidence type="ECO:0000256" key="11">
    <source>
        <dbReference type="PIRNR" id="PIRNR002869"/>
    </source>
</evidence>
<dbReference type="CDD" id="cd13123">
    <property type="entry name" value="MATE_MurJ_like"/>
    <property type="match status" value="1"/>
</dbReference>
<feature type="transmembrane region" description="Helical" evidence="10">
    <location>
        <begin position="366"/>
        <end position="383"/>
    </location>
</feature>
<dbReference type="GO" id="GO:0034204">
    <property type="term" value="P:lipid translocation"/>
    <property type="evidence" value="ECO:0007669"/>
    <property type="project" value="TreeGrafter"/>
</dbReference>
<dbReference type="eggNOG" id="COG0728">
    <property type="taxonomic scope" value="Bacteria"/>
</dbReference>
<dbReference type="KEGG" id="bex:A11Q_899"/>
<keyword evidence="3 10" id="KW-0812">Transmembrane</keyword>
<dbReference type="PATRIC" id="fig|1184267.3.peg.908"/>
<comment type="function">
    <text evidence="8 10 11">Involved in peptidoglycan biosynthesis. Transports lipid-linked peptidoglycan precursors from the inner to the outer leaflet of the cytoplasmic membrane.</text>
</comment>
<evidence type="ECO:0000256" key="8">
    <source>
        <dbReference type="ARBA" id="ARBA00060041"/>
    </source>
</evidence>
<dbReference type="HAMAP" id="MF_02078">
    <property type="entry name" value="MurJ_MviN"/>
    <property type="match status" value="1"/>
</dbReference>
<feature type="transmembrane region" description="Helical" evidence="10">
    <location>
        <begin position="430"/>
        <end position="450"/>
    </location>
</feature>
<evidence type="ECO:0000256" key="9">
    <source>
        <dbReference type="ARBA" id="ARBA00061532"/>
    </source>
</evidence>
<reference evidence="12 13" key="1">
    <citation type="journal article" date="2013" name="ISME J.">
        <title>By their genes ye shall know them: genomic signatures of predatory bacteria.</title>
        <authorList>
            <person name="Pasternak Z."/>
            <person name="Pietrokovski S."/>
            <person name="Rotem O."/>
            <person name="Gophna U."/>
            <person name="Lurie-Weinberger M.N."/>
            <person name="Jurkevitch E."/>
        </authorList>
    </citation>
    <scope>NUCLEOTIDE SEQUENCE [LARGE SCALE GENOMIC DNA]</scope>
    <source>
        <strain evidence="12 13">JSS</strain>
    </source>
</reference>
<dbReference type="NCBIfam" id="TIGR01695">
    <property type="entry name" value="murJ_mviN"/>
    <property type="match status" value="1"/>
</dbReference>
<evidence type="ECO:0000256" key="1">
    <source>
        <dbReference type="ARBA" id="ARBA00004651"/>
    </source>
</evidence>
<keyword evidence="7 10" id="KW-0472">Membrane</keyword>
<feature type="transmembrane region" description="Helical" evidence="10">
    <location>
        <begin position="214"/>
        <end position="238"/>
    </location>
</feature>
<keyword evidence="2 10" id="KW-1003">Cell membrane</keyword>
<evidence type="ECO:0000256" key="7">
    <source>
        <dbReference type="ARBA" id="ARBA00023136"/>
    </source>
</evidence>
<feature type="transmembrane region" description="Helical" evidence="10">
    <location>
        <begin position="457"/>
        <end position="483"/>
    </location>
</feature>
<dbReference type="PANTHER" id="PTHR47019:SF1">
    <property type="entry name" value="LIPID II FLIPPASE MURJ"/>
    <property type="match status" value="1"/>
</dbReference>
<keyword evidence="5 10" id="KW-0573">Peptidoglycan synthesis</keyword>
<dbReference type="GO" id="GO:0008360">
    <property type="term" value="P:regulation of cell shape"/>
    <property type="evidence" value="ECO:0007669"/>
    <property type="project" value="UniProtKB-UniRule"/>
</dbReference>
<organism evidence="12 13">
    <name type="scientific">Pseudobdellovibrio exovorus JSS</name>
    <dbReference type="NCBI Taxonomy" id="1184267"/>
    <lineage>
        <taxon>Bacteria</taxon>
        <taxon>Pseudomonadati</taxon>
        <taxon>Bdellovibrionota</taxon>
        <taxon>Bdellovibrionia</taxon>
        <taxon>Bdellovibrionales</taxon>
        <taxon>Pseudobdellovibrionaceae</taxon>
        <taxon>Pseudobdellovibrio</taxon>
    </lineage>
</organism>
<dbReference type="PANTHER" id="PTHR47019">
    <property type="entry name" value="LIPID II FLIPPASE MURJ"/>
    <property type="match status" value="1"/>
</dbReference>
<evidence type="ECO:0000256" key="2">
    <source>
        <dbReference type="ARBA" id="ARBA00022475"/>
    </source>
</evidence>
<evidence type="ECO:0000256" key="10">
    <source>
        <dbReference type="HAMAP-Rule" id="MF_02078"/>
    </source>
</evidence>
<dbReference type="GO" id="GO:0005886">
    <property type="term" value="C:plasma membrane"/>
    <property type="evidence" value="ECO:0007669"/>
    <property type="project" value="UniProtKB-SubCell"/>
</dbReference>
<feature type="transmembrane region" description="Helical" evidence="10">
    <location>
        <begin position="342"/>
        <end position="360"/>
    </location>
</feature>
<comment type="subcellular location">
    <subcellularLocation>
        <location evidence="1 10">Cell membrane</location>
        <topology evidence="1 10">Multi-pass membrane protein</topology>
    </subcellularLocation>
</comment>
<dbReference type="Proteomes" id="UP000012040">
    <property type="component" value="Chromosome"/>
</dbReference>
<dbReference type="EMBL" id="CP003537">
    <property type="protein sequence ID" value="AGH95115.1"/>
    <property type="molecule type" value="Genomic_DNA"/>
</dbReference>
<evidence type="ECO:0000256" key="5">
    <source>
        <dbReference type="ARBA" id="ARBA00022984"/>
    </source>
</evidence>